<dbReference type="InterPro" id="IPR045175">
    <property type="entry name" value="M28_fam"/>
</dbReference>
<protein>
    <submittedName>
        <fullName evidence="3">Predicted aminopeptidase</fullName>
    </submittedName>
</protein>
<dbReference type="AlphaFoldDB" id="C7MD82"/>
<dbReference type="OrthoDB" id="9778250at2"/>
<feature type="transmembrane region" description="Helical" evidence="1">
    <location>
        <begin position="446"/>
        <end position="466"/>
    </location>
</feature>
<dbReference type="PANTHER" id="PTHR12147:SF26">
    <property type="entry name" value="PEPTIDASE M28 DOMAIN-CONTAINING PROTEIN"/>
    <property type="match status" value="1"/>
</dbReference>
<keyword evidence="1" id="KW-1133">Transmembrane helix</keyword>
<feature type="transmembrane region" description="Helical" evidence="1">
    <location>
        <begin position="374"/>
        <end position="399"/>
    </location>
</feature>
<dbReference type="SUPFAM" id="SSF53187">
    <property type="entry name" value="Zn-dependent exopeptidases"/>
    <property type="match status" value="1"/>
</dbReference>
<dbReference type="GO" id="GO:0004177">
    <property type="term" value="F:aminopeptidase activity"/>
    <property type="evidence" value="ECO:0007669"/>
    <property type="project" value="UniProtKB-KW"/>
</dbReference>
<evidence type="ECO:0000256" key="1">
    <source>
        <dbReference type="SAM" id="Phobius"/>
    </source>
</evidence>
<sequence>MPTSTDHPAEPADAVASTAPGATPAHALLLLLVLLATLGAGAASRGTTPPAGEEAPSSVFSAERAAEAVAPVVEEPRPVGSPAVDRAQEELAAELAARGFEIEAQEGLGVREMGTEASAGYGRNLIATRAGTAPTGTLVLATHTDSVPNAPGAADAGVGLAVILETVRALGPEAQRNDLVVLLLDGEERGLLGAEAFLAEGAEELAAPVVVLNHEARGISGRPMITRASGPMHAVIGSAPHPEFESFTDALFSLLPNDTDFTVYRDGGWWGMDMAIIGDSWAYHSAEDDADHLDPGTLQHYGDLTLALTRDLAQRDLAALTPREEESPVQTTAPWGVVQVPPGLVAALALLAPLAVLAAVLVRRRRGEVSLRGAALGAAAFLLVLVGAVLGGAGLWALTAAATPEMLSQATHEPVRAELFVLAELVAAAVVAAALWVLARCLISRAAALLGASLLVTLLLAVLGVYSPDLGGAMILPAAIAAGGTLLASVLPPRAGLVALGVRVLALLPTGWMLGAQLHALAEFGIASSAGALAGTALLGLGAAAPLLLGAAPAAAEPSRRLRRLLIPVLPAVLTLGLVVGGTTWTLASPEPVQERVTAHVDGVSGETRWEVTGSTDWGRALDGTRATSALPAPSLEVERLEGSRVQIAVTAVRDASALTLTPGAGGFSAVAVDGVPVDSAAGLETLQIHGLRAGQSVLITVEADPGQQLTVVETAYDPSLAGGWVAPGEGVSLMQPRTEVSLTAAL</sequence>
<name>C7MD82_BRAFD</name>
<gene>
    <name evidence="3" type="ordered locus">Bfae_17180</name>
</gene>
<feature type="transmembrane region" description="Helical" evidence="1">
    <location>
        <begin position="419"/>
        <end position="439"/>
    </location>
</feature>
<dbReference type="HOGENOM" id="CLU_019249_1_0_11"/>
<dbReference type="PANTHER" id="PTHR12147">
    <property type="entry name" value="METALLOPEPTIDASE M28 FAMILY MEMBER"/>
    <property type="match status" value="1"/>
</dbReference>
<dbReference type="EMBL" id="CP001643">
    <property type="protein sequence ID" value="ACU85539.1"/>
    <property type="molecule type" value="Genomic_DNA"/>
</dbReference>
<keyword evidence="3" id="KW-0645">Protease</keyword>
<dbReference type="eggNOG" id="COG2234">
    <property type="taxonomic scope" value="Bacteria"/>
</dbReference>
<keyword evidence="1" id="KW-0472">Membrane</keyword>
<dbReference type="STRING" id="446465.Bfae_17180"/>
<feature type="domain" description="Peptidase M28" evidence="2">
    <location>
        <begin position="124"/>
        <end position="308"/>
    </location>
</feature>
<feature type="transmembrane region" description="Helical" evidence="1">
    <location>
        <begin position="472"/>
        <end position="491"/>
    </location>
</feature>
<keyword evidence="4" id="KW-1185">Reference proteome</keyword>
<keyword evidence="1" id="KW-0812">Transmembrane</keyword>
<feature type="transmembrane region" description="Helical" evidence="1">
    <location>
        <begin position="498"/>
        <end position="518"/>
    </location>
</feature>
<keyword evidence="3" id="KW-0031">Aminopeptidase</keyword>
<reference evidence="3 4" key="1">
    <citation type="journal article" date="2009" name="Stand. Genomic Sci.">
        <title>Complete genome sequence of Brachybacterium faecium type strain (Schefferle 6-10).</title>
        <authorList>
            <person name="Lapidus A."/>
            <person name="Pukall R."/>
            <person name="Labuttii K."/>
            <person name="Copeland A."/>
            <person name="Del Rio T.G."/>
            <person name="Nolan M."/>
            <person name="Chen F."/>
            <person name="Lucas S."/>
            <person name="Tice H."/>
            <person name="Cheng J.F."/>
            <person name="Bruce D."/>
            <person name="Goodwin L."/>
            <person name="Pitluck S."/>
            <person name="Rohde M."/>
            <person name="Goker M."/>
            <person name="Pati A."/>
            <person name="Ivanova N."/>
            <person name="Mavrommatis K."/>
            <person name="Chen A."/>
            <person name="Palaniappan K."/>
            <person name="D'haeseleer P."/>
            <person name="Chain P."/>
            <person name="Bristow J."/>
            <person name="Eisen J.A."/>
            <person name="Markowitz V."/>
            <person name="Hugenholtz P."/>
            <person name="Kyrpides N.C."/>
            <person name="Klenk H.P."/>
        </authorList>
    </citation>
    <scope>NUCLEOTIDE SEQUENCE [LARGE SCALE GENOMIC DNA]</scope>
    <source>
        <strain evidence="4">ATCC 43885 / DSM 4810 / JCM 11609 / LMG 19847 / NBRC 14762 / NCIMB 9860 / 6-10</strain>
    </source>
</reference>
<feature type="transmembrane region" description="Helical" evidence="1">
    <location>
        <begin position="343"/>
        <end position="362"/>
    </location>
</feature>
<accession>C7MD82</accession>
<evidence type="ECO:0000313" key="4">
    <source>
        <dbReference type="Proteomes" id="UP000001919"/>
    </source>
</evidence>
<dbReference type="Proteomes" id="UP000001919">
    <property type="component" value="Chromosome"/>
</dbReference>
<organism evidence="3 4">
    <name type="scientific">Brachybacterium faecium (strain ATCC 43885 / DSM 4810 / JCM 11609 / LMG 19847 / NBRC 14762 / NCIMB 9860 / 6-10)</name>
    <dbReference type="NCBI Taxonomy" id="446465"/>
    <lineage>
        <taxon>Bacteria</taxon>
        <taxon>Bacillati</taxon>
        <taxon>Actinomycetota</taxon>
        <taxon>Actinomycetes</taxon>
        <taxon>Micrococcales</taxon>
        <taxon>Dermabacteraceae</taxon>
        <taxon>Brachybacterium</taxon>
    </lineage>
</organism>
<feature type="transmembrane region" description="Helical" evidence="1">
    <location>
        <begin position="530"/>
        <end position="553"/>
    </location>
</feature>
<proteinExistence type="predicted"/>
<dbReference type="GO" id="GO:0008235">
    <property type="term" value="F:metalloexopeptidase activity"/>
    <property type="evidence" value="ECO:0007669"/>
    <property type="project" value="InterPro"/>
</dbReference>
<keyword evidence="3" id="KW-0378">Hydrolase</keyword>
<feature type="transmembrane region" description="Helical" evidence="1">
    <location>
        <begin position="565"/>
        <end position="588"/>
    </location>
</feature>
<dbReference type="PATRIC" id="fig|446465.5.peg.1704"/>
<dbReference type="GO" id="GO:0006508">
    <property type="term" value="P:proteolysis"/>
    <property type="evidence" value="ECO:0007669"/>
    <property type="project" value="InterPro"/>
</dbReference>
<evidence type="ECO:0000313" key="3">
    <source>
        <dbReference type="EMBL" id="ACU85539.1"/>
    </source>
</evidence>
<dbReference type="Pfam" id="PF04389">
    <property type="entry name" value="Peptidase_M28"/>
    <property type="match status" value="1"/>
</dbReference>
<dbReference type="InterPro" id="IPR007484">
    <property type="entry name" value="Peptidase_M28"/>
</dbReference>
<evidence type="ECO:0000259" key="2">
    <source>
        <dbReference type="Pfam" id="PF04389"/>
    </source>
</evidence>
<dbReference type="KEGG" id="bfa:Bfae_17180"/>
<dbReference type="Gene3D" id="3.40.630.10">
    <property type="entry name" value="Zn peptidases"/>
    <property type="match status" value="1"/>
</dbReference>